<keyword evidence="1" id="KW-0812">Transmembrane</keyword>
<protein>
    <submittedName>
        <fullName evidence="2 4">Uncharacterized protein</fullName>
    </submittedName>
</protein>
<dbReference type="Proteomes" id="UP000275846">
    <property type="component" value="Unassembled WGS sequence"/>
</dbReference>
<evidence type="ECO:0000313" key="4">
    <source>
        <dbReference type="WBParaSite" id="SSLN_0001078301-mRNA-1"/>
    </source>
</evidence>
<proteinExistence type="predicted"/>
<keyword evidence="3" id="KW-1185">Reference proteome</keyword>
<reference evidence="2 3" key="2">
    <citation type="submission" date="2018-11" db="EMBL/GenBank/DDBJ databases">
        <authorList>
            <consortium name="Pathogen Informatics"/>
        </authorList>
    </citation>
    <scope>NUCLEOTIDE SEQUENCE [LARGE SCALE GENOMIC DNA]</scope>
    <source>
        <strain evidence="2 3">NST_G2</strain>
    </source>
</reference>
<organism evidence="4">
    <name type="scientific">Schistocephalus solidus</name>
    <name type="common">Tapeworm</name>
    <dbReference type="NCBI Taxonomy" id="70667"/>
    <lineage>
        <taxon>Eukaryota</taxon>
        <taxon>Metazoa</taxon>
        <taxon>Spiralia</taxon>
        <taxon>Lophotrochozoa</taxon>
        <taxon>Platyhelminthes</taxon>
        <taxon>Cestoda</taxon>
        <taxon>Eucestoda</taxon>
        <taxon>Diphyllobothriidea</taxon>
        <taxon>Diphyllobothriidae</taxon>
        <taxon>Schistocephalus</taxon>
    </lineage>
</organism>
<dbReference type="AlphaFoldDB" id="A0A183T1N2"/>
<keyword evidence="1" id="KW-1133">Transmembrane helix</keyword>
<reference evidence="4" key="1">
    <citation type="submission" date="2016-06" db="UniProtKB">
        <authorList>
            <consortium name="WormBaseParasite"/>
        </authorList>
    </citation>
    <scope>IDENTIFICATION</scope>
</reference>
<evidence type="ECO:0000256" key="1">
    <source>
        <dbReference type="SAM" id="Phobius"/>
    </source>
</evidence>
<dbReference type="WBParaSite" id="SSLN_0001078301-mRNA-1">
    <property type="protein sequence ID" value="SSLN_0001078301-mRNA-1"/>
    <property type="gene ID" value="SSLN_0001078301"/>
</dbReference>
<keyword evidence="1" id="KW-0472">Membrane</keyword>
<gene>
    <name evidence="2" type="ORF">SSLN_LOCUS10380</name>
</gene>
<feature type="transmembrane region" description="Helical" evidence="1">
    <location>
        <begin position="153"/>
        <end position="173"/>
    </location>
</feature>
<sequence>MGTRPVTISPHSPLVLLLLLLLVLMLLLLSGLLLTIRLPDTTANLPTADNENYQRDERDHDAVGGGVYMVNLCQPTLLRILISQVGDQRQSYQDEKLRRDIYRVISYPSVPLLFVGNGTANDQEALHADECKQPILEAFENIHERKDEQDNRMVFLLLLLLLIIILIIILIIMERTDVNRKERFECQLFNQTEL</sequence>
<dbReference type="EMBL" id="UYSU01035833">
    <property type="protein sequence ID" value="VDL96765.1"/>
    <property type="molecule type" value="Genomic_DNA"/>
</dbReference>
<evidence type="ECO:0000313" key="2">
    <source>
        <dbReference type="EMBL" id="VDL96765.1"/>
    </source>
</evidence>
<accession>A0A183T1N2</accession>
<name>A0A183T1N2_SCHSO</name>
<evidence type="ECO:0000313" key="3">
    <source>
        <dbReference type="Proteomes" id="UP000275846"/>
    </source>
</evidence>